<sequence>MPTKAYDLPEQECVRLVRSKHVGRLVYAERGLPVVRLAEFVIVDENVVIHGQVGPWLDRLDGAVVAFEVDHVNTATHTGWCVVIVGRARRAETADDSYERHCSIDMGQISGHRVRFPARPVQ</sequence>
<evidence type="ECO:0000313" key="2">
    <source>
        <dbReference type="Proteomes" id="UP000715441"/>
    </source>
</evidence>
<comment type="caution">
    <text evidence="1">The sequence shown here is derived from an EMBL/GenBank/DDBJ whole genome shotgun (WGS) entry which is preliminary data.</text>
</comment>
<keyword evidence="2" id="KW-1185">Reference proteome</keyword>
<dbReference type="SUPFAM" id="SSF50475">
    <property type="entry name" value="FMN-binding split barrel"/>
    <property type="match status" value="1"/>
</dbReference>
<accession>A0ABX1J5F2</accession>
<dbReference type="InterPro" id="IPR024747">
    <property type="entry name" value="Pyridox_Oxase-rel"/>
</dbReference>
<protein>
    <submittedName>
        <fullName evidence="1">Pyridoxamine 5'-phosphate oxidase family protein</fullName>
    </submittedName>
</protein>
<dbReference type="Pfam" id="PF12900">
    <property type="entry name" value="Pyridox_ox_2"/>
    <property type="match status" value="1"/>
</dbReference>
<dbReference type="InterPro" id="IPR012349">
    <property type="entry name" value="Split_barrel_FMN-bd"/>
</dbReference>
<name>A0ABX1J5F2_9PSEU</name>
<dbReference type="Proteomes" id="UP000715441">
    <property type="component" value="Unassembled WGS sequence"/>
</dbReference>
<dbReference type="RefSeq" id="WP_168517456.1">
    <property type="nucleotide sequence ID" value="NZ_JAAXLS010000012.1"/>
</dbReference>
<proteinExistence type="predicted"/>
<reference evidence="1 2" key="1">
    <citation type="submission" date="2020-04" db="EMBL/GenBank/DDBJ databases">
        <title>Novel species.</title>
        <authorList>
            <person name="Teo W.F.A."/>
            <person name="Lipun K."/>
            <person name="Srisuk N."/>
            <person name="Duangmal K."/>
        </authorList>
    </citation>
    <scope>NUCLEOTIDE SEQUENCE [LARGE SCALE GENOMIC DNA]</scope>
    <source>
        <strain evidence="1 2">K13G38</strain>
    </source>
</reference>
<gene>
    <name evidence="1" type="ORF">HFP15_18990</name>
</gene>
<organism evidence="1 2">
    <name type="scientific">Amycolatopsis acididurans</name>
    <dbReference type="NCBI Taxonomy" id="2724524"/>
    <lineage>
        <taxon>Bacteria</taxon>
        <taxon>Bacillati</taxon>
        <taxon>Actinomycetota</taxon>
        <taxon>Actinomycetes</taxon>
        <taxon>Pseudonocardiales</taxon>
        <taxon>Pseudonocardiaceae</taxon>
        <taxon>Amycolatopsis</taxon>
    </lineage>
</organism>
<dbReference type="Gene3D" id="2.30.110.10">
    <property type="entry name" value="Electron Transport, Fmn-binding Protein, Chain A"/>
    <property type="match status" value="1"/>
</dbReference>
<dbReference type="EMBL" id="JAAXLS010000012">
    <property type="protein sequence ID" value="NKQ54973.1"/>
    <property type="molecule type" value="Genomic_DNA"/>
</dbReference>
<evidence type="ECO:0000313" key="1">
    <source>
        <dbReference type="EMBL" id="NKQ54973.1"/>
    </source>
</evidence>